<geneLocation type="plasmid" evidence="2">
    <name>P</name>
</geneLocation>
<dbReference type="KEGG" id="vta:A3489"/>
<dbReference type="Proteomes" id="UP000235828">
    <property type="component" value="Chromosome A"/>
</dbReference>
<evidence type="ECO:0000313" key="1">
    <source>
        <dbReference type="EMBL" id="SON51436.1"/>
    </source>
</evidence>
<dbReference type="EMBL" id="LT960611">
    <property type="protein sequence ID" value="SON51436.1"/>
    <property type="molecule type" value="Genomic_DNA"/>
</dbReference>
<organism evidence="1 3">
    <name type="scientific">Vibrio tapetis subsp. tapetis</name>
    <dbReference type="NCBI Taxonomy" id="1671868"/>
    <lineage>
        <taxon>Bacteria</taxon>
        <taxon>Pseudomonadati</taxon>
        <taxon>Pseudomonadota</taxon>
        <taxon>Gammaproteobacteria</taxon>
        <taxon>Vibrionales</taxon>
        <taxon>Vibrionaceae</taxon>
        <taxon>Vibrio</taxon>
    </lineage>
</organism>
<dbReference type="Proteomes" id="UP000235828">
    <property type="component" value="Plasmid P"/>
</dbReference>
<name>A0A2N8ZHU6_9VIBR</name>
<sequence>MESSAKQGFRFARFMRLLPVGEDKVLVVLKGHLLIEELLSDILTLHLSLDNPLGIKITNNMMFAKKLELCWALSKSTELPDEFWVAIKKLNTIRNKYSHNISPSGIDVTIQDFTCEVERLDPFGYIKDGGDSKFEISISCLYIMLNEQLGALRNS</sequence>
<evidence type="ECO:0000313" key="3">
    <source>
        <dbReference type="Proteomes" id="UP000235828"/>
    </source>
</evidence>
<evidence type="ECO:0000313" key="2">
    <source>
        <dbReference type="EMBL" id="SON53494.1"/>
    </source>
</evidence>
<dbReference type="OrthoDB" id="8479922at2"/>
<dbReference type="RefSeq" id="WP_012397031.1">
    <property type="nucleotide sequence ID" value="NZ_LT960611.1"/>
</dbReference>
<gene>
    <name evidence="1" type="ORF">VTAP4600_A3489</name>
    <name evidence="2" type="ORF">VTAP4600_P0050</name>
</gene>
<keyword evidence="2" id="KW-0614">Plasmid</keyword>
<keyword evidence="3" id="KW-1185">Reference proteome</keyword>
<dbReference type="AlphaFoldDB" id="A0A2N8ZHU6"/>
<protein>
    <recommendedName>
        <fullName evidence="4">RiboL-PSP-HEPN domain-containing protein</fullName>
    </recommendedName>
</protein>
<dbReference type="EMBL" id="LT960613">
    <property type="protein sequence ID" value="SON53494.1"/>
    <property type="molecule type" value="Genomic_DNA"/>
</dbReference>
<evidence type="ECO:0008006" key="4">
    <source>
        <dbReference type="Google" id="ProtNLM"/>
    </source>
</evidence>
<accession>A0A2N8ZHU6</accession>
<geneLocation type="plasmid" evidence="3">
    <name>p</name>
</geneLocation>
<dbReference type="KEGG" id="vta:P0050"/>
<reference evidence="1 3" key="1">
    <citation type="submission" date="2017-10" db="EMBL/GenBank/DDBJ databases">
        <authorList>
            <person name="Banno H."/>
            <person name="Chua N.-H."/>
        </authorList>
    </citation>
    <scope>NUCLEOTIDE SEQUENCE [LARGE SCALE GENOMIC DNA]</scope>
    <source>
        <strain evidence="1">Vibrio tapetis CECT4600</strain>
        <plasmid evidence="3">Plasmid p</plasmid>
    </source>
</reference>
<proteinExistence type="predicted"/>